<reference evidence="4 5" key="1">
    <citation type="submission" date="2020-05" db="EMBL/GenBank/DDBJ databases">
        <authorList>
            <person name="Zhang R."/>
        </authorList>
    </citation>
    <scope>NUCLEOTIDE SEQUENCE [LARGE SCALE GENOMIC DNA]</scope>
    <source>
        <strain evidence="4 5">DSM 28986</strain>
    </source>
</reference>
<evidence type="ECO:0000256" key="2">
    <source>
        <dbReference type="ARBA" id="ARBA00022801"/>
    </source>
</evidence>
<dbReference type="Proteomes" id="UP000546917">
    <property type="component" value="Unassembled WGS sequence"/>
</dbReference>
<keyword evidence="2 3" id="KW-0378">Hydrolase</keyword>
<protein>
    <submittedName>
        <fullName evidence="4">XTP/dITP diphosphatase</fullName>
    </submittedName>
</protein>
<dbReference type="NCBIfam" id="NF011396">
    <property type="entry name" value="PRK14821.1"/>
    <property type="match status" value="1"/>
</dbReference>
<dbReference type="InterPro" id="IPR029001">
    <property type="entry name" value="ITPase-like_fam"/>
</dbReference>
<proteinExistence type="inferred from homology"/>
<comment type="similarity">
    <text evidence="1 3">Belongs to the HAM1 NTPase family.</text>
</comment>
<gene>
    <name evidence="4" type="ORF">HLB00_02910</name>
</gene>
<sequence>MIKFVTSNSHKYEEAKALFKSKNIELSWVKMEYEEIQADDNELICRDSCMKLIEKIDSPFFIDDTGLYIKSLNGFPGPYASYVQSTLGNSRIIEIGSGSEAYFKTVIGFSMESEIYTFTGILNGHIAKKESGTNKFGYDPIFIPEGYDKTLAELSTEEKNIISHRGRALDKFMDFLSSRGIK</sequence>
<dbReference type="CDD" id="cd00515">
    <property type="entry name" value="HAM1"/>
    <property type="match status" value="1"/>
</dbReference>
<dbReference type="RefSeq" id="WP_171481377.1">
    <property type="nucleotide sequence ID" value="NZ_JABGBP010000095.1"/>
</dbReference>
<comment type="caution">
    <text evidence="4">The sequence shown here is derived from an EMBL/GenBank/DDBJ whole genome shotgun (WGS) entry which is preliminary data.</text>
</comment>
<dbReference type="GO" id="GO:0047429">
    <property type="term" value="F:nucleoside triphosphate diphosphatase activity"/>
    <property type="evidence" value="ECO:0007669"/>
    <property type="project" value="InterPro"/>
</dbReference>
<dbReference type="Gene3D" id="3.90.950.10">
    <property type="match status" value="1"/>
</dbReference>
<evidence type="ECO:0000313" key="5">
    <source>
        <dbReference type="Proteomes" id="UP000546917"/>
    </source>
</evidence>
<evidence type="ECO:0000256" key="3">
    <source>
        <dbReference type="RuleBase" id="RU003781"/>
    </source>
</evidence>
<dbReference type="NCBIfam" id="TIGR00042">
    <property type="entry name" value="RdgB/HAM1 family non-canonical purine NTP pyrophosphatase"/>
    <property type="match status" value="1"/>
</dbReference>
<dbReference type="AlphaFoldDB" id="A0A7K4FLJ2"/>
<dbReference type="PANTHER" id="PTHR11067:SF9">
    <property type="entry name" value="INOSINE TRIPHOSPHATE PYROPHOSPHATASE"/>
    <property type="match status" value="1"/>
</dbReference>
<dbReference type="SUPFAM" id="SSF52972">
    <property type="entry name" value="ITPase-like"/>
    <property type="match status" value="1"/>
</dbReference>
<evidence type="ECO:0000313" key="4">
    <source>
        <dbReference type="EMBL" id="NOL59785.1"/>
    </source>
</evidence>
<dbReference type="GO" id="GO:0009143">
    <property type="term" value="P:nucleoside triphosphate catabolic process"/>
    <property type="evidence" value="ECO:0007669"/>
    <property type="project" value="InterPro"/>
</dbReference>
<dbReference type="Pfam" id="PF01725">
    <property type="entry name" value="Ham1p_like"/>
    <property type="match status" value="1"/>
</dbReference>
<organism evidence="4 5">
    <name type="scientific">Ferroplasma acidiphilum</name>
    <dbReference type="NCBI Taxonomy" id="74969"/>
    <lineage>
        <taxon>Archaea</taxon>
        <taxon>Methanobacteriati</taxon>
        <taxon>Thermoplasmatota</taxon>
        <taxon>Thermoplasmata</taxon>
        <taxon>Thermoplasmatales</taxon>
        <taxon>Ferroplasmaceae</taxon>
        <taxon>Ferroplasma</taxon>
    </lineage>
</organism>
<accession>A0A7K4FLJ2</accession>
<dbReference type="PANTHER" id="PTHR11067">
    <property type="entry name" value="INOSINE TRIPHOSPHATE PYROPHOSPHATASE/HAM1 PROTEIN"/>
    <property type="match status" value="1"/>
</dbReference>
<dbReference type="EMBL" id="JABGBP010000095">
    <property type="protein sequence ID" value="NOL59785.1"/>
    <property type="molecule type" value="Genomic_DNA"/>
</dbReference>
<name>A0A7K4FLJ2_9ARCH</name>
<evidence type="ECO:0000256" key="1">
    <source>
        <dbReference type="ARBA" id="ARBA00008023"/>
    </source>
</evidence>
<dbReference type="GO" id="GO:0005737">
    <property type="term" value="C:cytoplasm"/>
    <property type="evidence" value="ECO:0007669"/>
    <property type="project" value="TreeGrafter"/>
</dbReference>
<dbReference type="InterPro" id="IPR002637">
    <property type="entry name" value="RdgB/HAM1"/>
</dbReference>